<feature type="transmembrane region" description="Helical" evidence="1">
    <location>
        <begin position="224"/>
        <end position="242"/>
    </location>
</feature>
<feature type="transmembrane region" description="Helical" evidence="1">
    <location>
        <begin position="102"/>
        <end position="123"/>
    </location>
</feature>
<keyword evidence="1" id="KW-1133">Transmembrane helix</keyword>
<comment type="caution">
    <text evidence="2">The sequence shown here is derived from an EMBL/GenBank/DDBJ whole genome shotgun (WGS) entry which is preliminary data.</text>
</comment>
<dbReference type="AlphaFoldDB" id="A0A540X634"/>
<accession>A0A540X634</accession>
<feature type="transmembrane region" description="Helical" evidence="1">
    <location>
        <begin position="166"/>
        <end position="187"/>
    </location>
</feature>
<sequence length="252" mass="26707">MQSEPPHTPRVGGGGLAMTEMMAKWDVKVLGGLGGALLALAAVFLWRDLHMPVEALLILAAVATLALGFLAVPRGGLLIFPIAVLATSVTGGLWYAATKQPLLLVGLALTFIASVIMLPRSLRRGDTQLERIRDVLVWFGLTAATIATSWTFYFHFLTLGVAEDHIARRLVLTLGWLVIGVVLVFLGRKRGAPVIRDAGFCFVAISVGKTLLYDTAHLDGSLRVAGLAAAGALMLGTAWLSARSTPATPRSS</sequence>
<gene>
    <name evidence="2" type="ORF">FJV41_06810</name>
</gene>
<protein>
    <submittedName>
        <fullName evidence="2">DUF2339 domain-containing protein</fullName>
    </submittedName>
</protein>
<feature type="transmembrane region" description="Helical" evidence="1">
    <location>
        <begin position="27"/>
        <end position="46"/>
    </location>
</feature>
<evidence type="ECO:0000313" key="2">
    <source>
        <dbReference type="EMBL" id="TQF16725.1"/>
    </source>
</evidence>
<name>A0A540X634_9BACT</name>
<keyword evidence="3" id="KW-1185">Reference proteome</keyword>
<feature type="transmembrane region" description="Helical" evidence="1">
    <location>
        <begin position="135"/>
        <end position="154"/>
    </location>
</feature>
<dbReference type="Pfam" id="PF10101">
    <property type="entry name" value="DUF2339"/>
    <property type="match status" value="1"/>
</dbReference>
<keyword evidence="1" id="KW-0812">Transmembrane</keyword>
<reference evidence="2 3" key="1">
    <citation type="submission" date="2019-06" db="EMBL/GenBank/DDBJ databases">
        <authorList>
            <person name="Livingstone P."/>
            <person name="Whitworth D."/>
        </authorList>
    </citation>
    <scope>NUCLEOTIDE SEQUENCE [LARGE SCALE GENOMIC DNA]</scope>
    <source>
        <strain evidence="2 3">AM401</strain>
    </source>
</reference>
<dbReference type="InterPro" id="IPR019286">
    <property type="entry name" value="DUF2339_TM"/>
</dbReference>
<dbReference type="OrthoDB" id="5517191at2"/>
<evidence type="ECO:0000313" key="3">
    <source>
        <dbReference type="Proteomes" id="UP000315369"/>
    </source>
</evidence>
<dbReference type="EMBL" id="VIFM01000018">
    <property type="protein sequence ID" value="TQF16725.1"/>
    <property type="molecule type" value="Genomic_DNA"/>
</dbReference>
<dbReference type="Proteomes" id="UP000315369">
    <property type="component" value="Unassembled WGS sequence"/>
</dbReference>
<feature type="transmembrane region" description="Helical" evidence="1">
    <location>
        <begin position="52"/>
        <end position="70"/>
    </location>
</feature>
<keyword evidence="1" id="KW-0472">Membrane</keyword>
<proteinExistence type="predicted"/>
<organism evidence="2 3">
    <name type="scientific">Myxococcus llanfairpwllgwyngyllgogerychwyrndrobwllllantysiliogogogochensis</name>
    <dbReference type="NCBI Taxonomy" id="2590453"/>
    <lineage>
        <taxon>Bacteria</taxon>
        <taxon>Pseudomonadati</taxon>
        <taxon>Myxococcota</taxon>
        <taxon>Myxococcia</taxon>
        <taxon>Myxococcales</taxon>
        <taxon>Cystobacterineae</taxon>
        <taxon>Myxococcaceae</taxon>
        <taxon>Myxococcus</taxon>
    </lineage>
</organism>
<feature type="transmembrane region" description="Helical" evidence="1">
    <location>
        <begin position="77"/>
        <end position="96"/>
    </location>
</feature>
<evidence type="ECO:0000256" key="1">
    <source>
        <dbReference type="SAM" id="Phobius"/>
    </source>
</evidence>